<dbReference type="Proteomes" id="UP000230750">
    <property type="component" value="Unassembled WGS sequence"/>
</dbReference>
<dbReference type="SUPFAM" id="SSF56436">
    <property type="entry name" value="C-type lectin-like"/>
    <property type="match status" value="1"/>
</dbReference>
<evidence type="ECO:0000256" key="1">
    <source>
        <dbReference type="ARBA" id="ARBA00022737"/>
    </source>
</evidence>
<sequence length="446" mass="50736">MTKQEATQECEEIEGALLDSFYTSSIQKDQSLRDVLSRGIWVELPLPEAADVCHVLIGNESFITTNITNCDSRHNFICMRNYPDSFKIDGGCVEERRRSQERCPIENVYYNEGYLSWVASPRFYQHMTTTIFHILVRPGYQIRINFASINLRIDDKLSCVDSLELVENFESSQSVKGMYCGDIKKLILQLETNNVTLSLKIGPLLDEMSDQLYLHAYFEGLNCTLDDCTTQCPSEPFTKSFGEIFTYNFPAALSKFFECAWTIIVSNGFYIRVDFTYLDISCSLSSLVIYDLGNDFESDFSKPPKYDLCGHQGISLVSSGNMLRIDLRNLGKGSRPVSMLHIAKQNLGDNEGRFFAIYKKESFVANTLPSREDAYCEKGWTLSSNDCYRVVQSSGLVTWLEAQETCQDWSDESSYLVVIHSQLEMDFVQELILKTGNPELGTLLVK</sequence>
<dbReference type="InterPro" id="IPR000859">
    <property type="entry name" value="CUB_dom"/>
</dbReference>
<dbReference type="EMBL" id="MRZV01001252">
    <property type="protein sequence ID" value="PIK39303.1"/>
    <property type="molecule type" value="Genomic_DNA"/>
</dbReference>
<dbReference type="PROSITE" id="PS01180">
    <property type="entry name" value="CUB"/>
    <property type="match status" value="1"/>
</dbReference>
<dbReference type="AlphaFoldDB" id="A0A2G8JU91"/>
<dbReference type="InterPro" id="IPR016187">
    <property type="entry name" value="CTDL_fold"/>
</dbReference>
<dbReference type="InterPro" id="IPR035914">
    <property type="entry name" value="Sperma_CUB_dom_sf"/>
</dbReference>
<accession>A0A2G8JU91</accession>
<reference evidence="5 6" key="1">
    <citation type="journal article" date="2017" name="PLoS Biol.">
        <title>The sea cucumber genome provides insights into morphological evolution and visceral regeneration.</title>
        <authorList>
            <person name="Zhang X."/>
            <person name="Sun L."/>
            <person name="Yuan J."/>
            <person name="Sun Y."/>
            <person name="Gao Y."/>
            <person name="Zhang L."/>
            <person name="Li S."/>
            <person name="Dai H."/>
            <person name="Hamel J.F."/>
            <person name="Liu C."/>
            <person name="Yu Y."/>
            <person name="Liu S."/>
            <person name="Lin W."/>
            <person name="Guo K."/>
            <person name="Jin S."/>
            <person name="Xu P."/>
            <person name="Storey K.B."/>
            <person name="Huan P."/>
            <person name="Zhang T."/>
            <person name="Zhou Y."/>
            <person name="Zhang J."/>
            <person name="Lin C."/>
            <person name="Li X."/>
            <person name="Xing L."/>
            <person name="Huo D."/>
            <person name="Sun M."/>
            <person name="Wang L."/>
            <person name="Mercier A."/>
            <person name="Li F."/>
            <person name="Yang H."/>
            <person name="Xiang J."/>
        </authorList>
    </citation>
    <scope>NUCLEOTIDE SEQUENCE [LARGE SCALE GENOMIC DNA]</scope>
    <source>
        <strain evidence="5">Shaxun</strain>
        <tissue evidence="5">Muscle</tissue>
    </source>
</reference>
<evidence type="ECO:0000313" key="6">
    <source>
        <dbReference type="Proteomes" id="UP000230750"/>
    </source>
</evidence>
<dbReference type="SMART" id="SM00042">
    <property type="entry name" value="CUB"/>
    <property type="match status" value="2"/>
</dbReference>
<feature type="domain" description="CUB" evidence="4">
    <location>
        <begin position="232"/>
        <end position="361"/>
    </location>
</feature>
<dbReference type="OrthoDB" id="538816at2759"/>
<dbReference type="STRING" id="307972.A0A2G8JU91"/>
<dbReference type="InterPro" id="IPR016186">
    <property type="entry name" value="C-type_lectin-like/link_sf"/>
</dbReference>
<evidence type="ECO:0000256" key="2">
    <source>
        <dbReference type="ARBA" id="ARBA00023157"/>
    </source>
</evidence>
<keyword evidence="1" id="KW-0677">Repeat</keyword>
<comment type="caution">
    <text evidence="3">Lacks conserved residue(s) required for the propagation of feature annotation.</text>
</comment>
<gene>
    <name evidence="5" type="ORF">BSL78_23856</name>
</gene>
<keyword evidence="2 3" id="KW-1015">Disulfide bond</keyword>
<evidence type="ECO:0000313" key="5">
    <source>
        <dbReference type="EMBL" id="PIK39303.1"/>
    </source>
</evidence>
<keyword evidence="6" id="KW-1185">Reference proteome</keyword>
<dbReference type="SUPFAM" id="SSF49854">
    <property type="entry name" value="Spermadhesin, CUB domain"/>
    <property type="match status" value="2"/>
</dbReference>
<evidence type="ECO:0000259" key="4">
    <source>
        <dbReference type="PROSITE" id="PS01180"/>
    </source>
</evidence>
<dbReference type="Gene3D" id="3.10.100.10">
    <property type="entry name" value="Mannose-Binding Protein A, subunit A"/>
    <property type="match status" value="1"/>
</dbReference>
<organism evidence="5 6">
    <name type="scientific">Stichopus japonicus</name>
    <name type="common">Sea cucumber</name>
    <dbReference type="NCBI Taxonomy" id="307972"/>
    <lineage>
        <taxon>Eukaryota</taxon>
        <taxon>Metazoa</taxon>
        <taxon>Echinodermata</taxon>
        <taxon>Eleutherozoa</taxon>
        <taxon>Echinozoa</taxon>
        <taxon>Holothuroidea</taxon>
        <taxon>Aspidochirotacea</taxon>
        <taxon>Aspidochirotida</taxon>
        <taxon>Stichopodidae</taxon>
        <taxon>Apostichopus</taxon>
    </lineage>
</organism>
<protein>
    <recommendedName>
        <fullName evidence="4">CUB domain-containing protein</fullName>
    </recommendedName>
</protein>
<name>A0A2G8JU91_STIJA</name>
<dbReference type="Gene3D" id="2.60.120.290">
    <property type="entry name" value="Spermadhesin, CUB domain"/>
    <property type="match status" value="2"/>
</dbReference>
<dbReference type="PANTHER" id="PTHR24251:SF50">
    <property type="entry name" value="ATTRACTIN-LIKE 1A"/>
    <property type="match status" value="1"/>
</dbReference>
<evidence type="ECO:0000256" key="3">
    <source>
        <dbReference type="PROSITE-ProRule" id="PRU00059"/>
    </source>
</evidence>
<dbReference type="Pfam" id="PF00431">
    <property type="entry name" value="CUB"/>
    <property type="match status" value="2"/>
</dbReference>
<feature type="disulfide bond" evidence="3">
    <location>
        <begin position="232"/>
        <end position="259"/>
    </location>
</feature>
<dbReference type="CDD" id="cd00041">
    <property type="entry name" value="CUB"/>
    <property type="match status" value="1"/>
</dbReference>
<dbReference type="PANTHER" id="PTHR24251">
    <property type="entry name" value="OVOCHYMASE-RELATED"/>
    <property type="match status" value="1"/>
</dbReference>
<comment type="caution">
    <text evidence="5">The sequence shown here is derived from an EMBL/GenBank/DDBJ whole genome shotgun (WGS) entry which is preliminary data.</text>
</comment>
<proteinExistence type="predicted"/>